<evidence type="ECO:0000259" key="4">
    <source>
        <dbReference type="PROSITE" id="PS50191"/>
    </source>
</evidence>
<dbReference type="CDD" id="cd00170">
    <property type="entry name" value="SEC14"/>
    <property type="match status" value="1"/>
</dbReference>
<proteinExistence type="predicted"/>
<dbReference type="InterPro" id="IPR001251">
    <property type="entry name" value="CRAL-TRIO_dom"/>
</dbReference>
<comment type="caution">
    <text evidence="1">Lacks conserved residue(s) required for the propagation of feature annotation.</text>
</comment>
<dbReference type="PROSITE" id="PS00022">
    <property type="entry name" value="EGF_1"/>
    <property type="match status" value="3"/>
</dbReference>
<reference evidence="6" key="1">
    <citation type="submission" date="2024-02" db="UniProtKB">
        <authorList>
            <consortium name="WormBaseParasite"/>
        </authorList>
    </citation>
    <scope>IDENTIFICATION</scope>
</reference>
<dbReference type="Gene3D" id="2.10.25.10">
    <property type="entry name" value="Laminin"/>
    <property type="match status" value="2"/>
</dbReference>
<dbReference type="PROSITE" id="PS01186">
    <property type="entry name" value="EGF_2"/>
    <property type="match status" value="2"/>
</dbReference>
<dbReference type="Gene3D" id="3.40.525.10">
    <property type="entry name" value="CRAL-TRIO lipid binding domain"/>
    <property type="match status" value="1"/>
</dbReference>
<dbReference type="Gene3D" id="2.60.120.680">
    <property type="entry name" value="GOLD domain"/>
    <property type="match status" value="1"/>
</dbReference>
<dbReference type="WBParaSite" id="MBELARI_LOCUS16745">
    <property type="protein sequence ID" value="MBELARI_LOCUS16745"/>
    <property type="gene ID" value="MBELARI_LOCUS16745"/>
</dbReference>
<feature type="disulfide bond" evidence="1">
    <location>
        <begin position="953"/>
        <end position="962"/>
    </location>
</feature>
<sequence length="2079" mass="233532">MLWVSLAWALGLTTAYHMLPPNNLEDQAKCQNDGFYLNNNTCWCKPYFKGDSCQQRICMNGGRNYGEETTRCICPSGFLGANCEPRACLGDVNDIFNPPVTRRSATFLFTSTPDMNDKIKKSGDDFLTHIQQQFDKQKIVLGTCLESIKDIFCNEEDGYCPIDFMPYKAVLGAVRRSSPNSPENYETIIQEATMMGVTINTFLYGPAGINRDTVYIQNGFAEYGEFAAATGGFYVTPYNYQQNALMGNVSVSEALDIVHNVITTSYPIHFDPTPDPTYYHSENGVFYFTFRTNDTADLSFFISFILPEPKRIDSFEMTLTDAGFTKIYTLDLNSTKSMYAMLQTTSNGPVRGVRVYGQPSYPLSLAISTAIQVDASHPHAVPIQGISPNGPNMLVSAGLNISMRGQKVGNWVIAKNDGTMKRNDGDTCLYQSIIGTIKSCTQGSTWIQVSDGKEAESTGMIPFYCGDAIYGTSIPPNIFDNHQRNDEKWTPKSRADTTKCFEPPEPERTKYVNQGKQIIGFVIEDNPKITNDFLIGPGNIFGKFLTIFTPDTIAITNVVNGDKGYTFSATGDIGTVMGNILNNIGSENPSTKTNFYNAIKNATEINRDALFYDLFVVGLSSSVFEFTETTPEFDMFGYLYKQRIRLHWLWIKNESPTPTPTSAKEFDEASKKLAAGTGGLSHLFDNAQEAAKFINNFDWFFGKELVYSQELSDMIETITPLQLQINETIYVVLDSSATTIPDVAISGNDLGKFGPVTTSKTYYMKIYYPIVNGEHLSIRVYTTVPSLHSIAFASGNKDEKDGDMYGPIFGTPIQFPVFATNLDLLTGNATFTISLQTNSAKDYKPLQTSGSIIKNDCDGDFAFLYYFSYNWVCSQPGRIYQLQLSEQKTWTTRTFSFVCNQENPEENNFCGAHGEPYKDKGLCECKAGWTGQLCDMPDCQNDGIALSGHTCDCPNNTRGFFCEYDTNKTCRPEDVIFPEYRSKIGSLIFVIEESKSVWDKIKTWIDDVNKMSRDEFEAKFQSTQIVLVTHGNDGMKSRLATTDPKSLKNALNDGTKWTTYDGTTSERALITALNLQTTDRSLLIWVTSSVWENGKPTDDPQRKLFKLIADRRADIRIYITDQTTPLGGDPLLNKLGLLSVSIPIQLAGVTDFQQVIGRYIYPSLPRDNQFAPILTTIDYSSDCSPDNKTLFIPQNSGWFLSTIGLEVTVAASQKTPVLPTPIVPGLQSFDRLESGTSYTFTFTPSNEAACGYSIEVLGEEQVAYGIASNDEDQESLSSVMNAQYDNYLNIKWNGAIVSPYTDPESSYAADFFQNAQQWTVTENDKALYTIDYTIPGTNRVALNHNLSDTQCTYPFLPKMLLCENGTEGFVIRINSPSKEDDTKVVQKMTYMPCINLTTWCKNGKYGGEICDCDNGWSGYDCTIPTCEHGGIRDGTVCNCQKGFIGPFCEPPPKYELCTMNARLDIMFMIDGCFSDQEDITLVYDVLTNFYEKLSMSKNIVNASDFCNDQSQWKEWNTRVTGQTYYKDTYKGVLPQFCQDQSLLIASTVNGLKPGSLNVTSMQKIINRTSLFIEQKGCVCRRGVNLTDYNVAAKQVMIWMPLTPKYGEEAPEFKRTQLYSFVHYLLPYKFSQKDADVDPNSIWPKMEEMNLTPTKSRKEIVQALWDLVCNITGSIGERPIAPDDWTPPEILLDQDEAFQLNSGMHQKMNESITKLREVLGSNLSQEHDTEYHLKRWLTAYNSNIERASIKYLEYSKIRQNLGYDSAQKVEKFYKEQESTSCGRFSRQSPLDISWINKKDNGIVFVEMSVEDPKRFVKAVSVDEYLRSFMGYCEYFQNLVLEHEKKSGRPSHGICIFDMKGMAVGPYMNPTSAINSLMQARINIWLEYYAELLKQVIIVNPPMMLSLVWKVASLLLPSHVHSRFAFASKLPSHLEEYLDIKAIPQGFGGNRMPPPGCLTNCSQPAEKITEKDEMNFDDFWISRGLTPDMKSVTVKAGDETVIEFESDGKCLTYEISLNGEAQCWFQKDDEDLTPRFKYSTSKLPVTGVVSIRTLSKSPIILHIINTSRIFSIKAKIAVKIN</sequence>
<organism evidence="5 6">
    <name type="scientific">Mesorhabditis belari</name>
    <dbReference type="NCBI Taxonomy" id="2138241"/>
    <lineage>
        <taxon>Eukaryota</taxon>
        <taxon>Metazoa</taxon>
        <taxon>Ecdysozoa</taxon>
        <taxon>Nematoda</taxon>
        <taxon>Chromadorea</taxon>
        <taxon>Rhabditida</taxon>
        <taxon>Rhabditina</taxon>
        <taxon>Rhabditomorpha</taxon>
        <taxon>Rhabditoidea</taxon>
        <taxon>Rhabditidae</taxon>
        <taxon>Mesorhabditinae</taxon>
        <taxon>Mesorhabditis</taxon>
    </lineage>
</organism>
<name>A0AAF3ET04_9BILA</name>
<protein>
    <submittedName>
        <fullName evidence="6">Uncharacterized protein</fullName>
    </submittedName>
</protein>
<dbReference type="PANTHER" id="PTHR47324">
    <property type="entry name" value="PROTEIN IRG-7-RELATED"/>
    <property type="match status" value="1"/>
</dbReference>
<dbReference type="SMART" id="SM00181">
    <property type="entry name" value="EGF"/>
    <property type="match status" value="3"/>
</dbReference>
<dbReference type="SUPFAM" id="SSF52087">
    <property type="entry name" value="CRAL/TRIO domain"/>
    <property type="match status" value="1"/>
</dbReference>
<dbReference type="InterPro" id="IPR000742">
    <property type="entry name" value="EGF"/>
</dbReference>
<dbReference type="InterPro" id="IPR053295">
    <property type="entry name" value="Innate_immunity_reg"/>
</dbReference>
<evidence type="ECO:0000256" key="2">
    <source>
        <dbReference type="SAM" id="SignalP"/>
    </source>
</evidence>
<dbReference type="PROSITE" id="PS50191">
    <property type="entry name" value="CRAL_TRIO"/>
    <property type="match status" value="1"/>
</dbReference>
<dbReference type="SMART" id="SM00516">
    <property type="entry name" value="SEC14"/>
    <property type="match status" value="1"/>
</dbReference>
<feature type="signal peptide" evidence="2">
    <location>
        <begin position="1"/>
        <end position="15"/>
    </location>
</feature>
<evidence type="ECO:0000313" key="6">
    <source>
        <dbReference type="WBParaSite" id="MBELARI_LOCUS16745"/>
    </source>
</evidence>
<accession>A0AAF3ET04</accession>
<feature type="chain" id="PRO_5041930442" evidence="2">
    <location>
        <begin position="16"/>
        <end position="2079"/>
    </location>
</feature>
<feature type="disulfide bond" evidence="1">
    <location>
        <begin position="74"/>
        <end position="83"/>
    </location>
</feature>
<feature type="domain" description="EGF-like" evidence="3">
    <location>
        <begin position="49"/>
        <end position="84"/>
    </location>
</feature>
<dbReference type="Proteomes" id="UP000887575">
    <property type="component" value="Unassembled WGS sequence"/>
</dbReference>
<evidence type="ECO:0000259" key="3">
    <source>
        <dbReference type="PROSITE" id="PS50026"/>
    </source>
</evidence>
<evidence type="ECO:0000313" key="5">
    <source>
        <dbReference type="Proteomes" id="UP000887575"/>
    </source>
</evidence>
<keyword evidence="2" id="KW-0732">Signal</keyword>
<feature type="domain" description="CRAL-TRIO" evidence="4">
    <location>
        <begin position="1779"/>
        <end position="1953"/>
    </location>
</feature>
<keyword evidence="5" id="KW-1185">Reference proteome</keyword>
<dbReference type="CDD" id="cd00054">
    <property type="entry name" value="EGF_CA"/>
    <property type="match status" value="1"/>
</dbReference>
<dbReference type="Pfam" id="PF00650">
    <property type="entry name" value="CRAL_TRIO"/>
    <property type="match status" value="1"/>
</dbReference>
<dbReference type="InterPro" id="IPR036865">
    <property type="entry name" value="CRAL-TRIO_dom_sf"/>
</dbReference>
<feature type="domain" description="EGF-like" evidence="3">
    <location>
        <begin position="930"/>
        <end position="963"/>
    </location>
</feature>
<keyword evidence="1" id="KW-1015">Disulfide bond</keyword>
<dbReference type="PROSITE" id="PS50026">
    <property type="entry name" value="EGF_3"/>
    <property type="match status" value="2"/>
</dbReference>
<keyword evidence="1" id="KW-0245">EGF-like domain</keyword>
<evidence type="ECO:0000256" key="1">
    <source>
        <dbReference type="PROSITE-ProRule" id="PRU00076"/>
    </source>
</evidence>
<dbReference type="PANTHER" id="PTHR47324:SF3">
    <property type="entry name" value="EGF-LIKE DOMAIN-CONTAINING PROTEIN"/>
    <property type="match status" value="1"/>
</dbReference>